<dbReference type="Proteomes" id="UP000236630">
    <property type="component" value="Unassembled WGS sequence"/>
</dbReference>
<feature type="transmembrane region" description="Helical" evidence="1">
    <location>
        <begin position="27"/>
        <end position="48"/>
    </location>
</feature>
<sequence length="83" mass="9337">KEAANDRAVAVPVVNSTLKIQSRLESLLIFEIMCTGLIIKSPIGLAILSELTKPIWRLFEKEVKERNKLTRQIITAGKKSFDN</sequence>
<comment type="caution">
    <text evidence="2">The sequence shown here is derived from an EMBL/GenBank/DDBJ whole genome shotgun (WGS) entry which is preliminary data.</text>
</comment>
<feature type="non-terminal residue" evidence="2">
    <location>
        <position position="83"/>
    </location>
</feature>
<name>A0A2H5QTL1_CITUN</name>
<evidence type="ECO:0000313" key="3">
    <source>
        <dbReference type="Proteomes" id="UP000236630"/>
    </source>
</evidence>
<keyword evidence="1" id="KW-0812">Transmembrane</keyword>
<gene>
    <name evidence="2" type="ORF">CUMW_260430</name>
</gene>
<protein>
    <submittedName>
        <fullName evidence="2">Uncharacterized protein</fullName>
    </submittedName>
</protein>
<feature type="non-terminal residue" evidence="2">
    <location>
        <position position="1"/>
    </location>
</feature>
<evidence type="ECO:0000256" key="1">
    <source>
        <dbReference type="SAM" id="Phobius"/>
    </source>
</evidence>
<keyword evidence="3" id="KW-1185">Reference proteome</keyword>
<accession>A0A2H5QTL1</accession>
<proteinExistence type="predicted"/>
<keyword evidence="1" id="KW-0472">Membrane</keyword>
<dbReference type="EMBL" id="BDQV01000784">
    <property type="protein sequence ID" value="GAY67952.1"/>
    <property type="molecule type" value="Genomic_DNA"/>
</dbReference>
<evidence type="ECO:0000313" key="2">
    <source>
        <dbReference type="EMBL" id="GAY67952.1"/>
    </source>
</evidence>
<dbReference type="AlphaFoldDB" id="A0A2H5QTL1"/>
<reference evidence="2 3" key="1">
    <citation type="journal article" date="2017" name="Front. Genet.">
        <title>Draft sequencing of the heterozygous diploid genome of Satsuma (Citrus unshiu Marc.) using a hybrid assembly approach.</title>
        <authorList>
            <person name="Shimizu T."/>
            <person name="Tanizawa Y."/>
            <person name="Mochizuki T."/>
            <person name="Nagasaki H."/>
            <person name="Yoshioka T."/>
            <person name="Toyoda A."/>
            <person name="Fujiyama A."/>
            <person name="Kaminuma E."/>
            <person name="Nakamura Y."/>
        </authorList>
    </citation>
    <scope>NUCLEOTIDE SEQUENCE [LARGE SCALE GENOMIC DNA]</scope>
    <source>
        <strain evidence="3">cv. Miyagawa wase</strain>
    </source>
</reference>
<keyword evidence="1" id="KW-1133">Transmembrane helix</keyword>
<organism evidence="2 3">
    <name type="scientific">Citrus unshiu</name>
    <name type="common">Satsuma mandarin</name>
    <name type="synonym">Citrus nobilis var. unshiu</name>
    <dbReference type="NCBI Taxonomy" id="55188"/>
    <lineage>
        <taxon>Eukaryota</taxon>
        <taxon>Viridiplantae</taxon>
        <taxon>Streptophyta</taxon>
        <taxon>Embryophyta</taxon>
        <taxon>Tracheophyta</taxon>
        <taxon>Spermatophyta</taxon>
        <taxon>Magnoliopsida</taxon>
        <taxon>eudicotyledons</taxon>
        <taxon>Gunneridae</taxon>
        <taxon>Pentapetalae</taxon>
        <taxon>rosids</taxon>
        <taxon>malvids</taxon>
        <taxon>Sapindales</taxon>
        <taxon>Rutaceae</taxon>
        <taxon>Aurantioideae</taxon>
        <taxon>Citrus</taxon>
    </lineage>
</organism>